<dbReference type="InterPro" id="IPR000534">
    <property type="entry name" value="Semialdehyde_DH_NAD-bd"/>
</dbReference>
<evidence type="ECO:0000313" key="3">
    <source>
        <dbReference type="EMBL" id="CAK8163194.1"/>
    </source>
</evidence>
<feature type="domain" description="Semialdehyde dehydrogenase NAD-binding" evidence="2">
    <location>
        <begin position="2"/>
        <end position="113"/>
    </location>
</feature>
<sequence>MNIAIIGATDNIGREICDIMASEKFSIKNIIAIAPNESFEKTISFGKDRIKTKALSDYDFHMVDIAIFTTGEGVSEFFIKKAIDANCIVINNTPIYCNTNNIPPLVYGVNNKLLNTRPNISIISNPSCIAIQASIIADALSVLGKITSINISTYQSTSGMGKKAMDELYSQTKAKFTFEQVAPTIFPRTIAFNCIPFIGETCDDGYTTEEYMIAKEINSILEANIPIDITCVHTPTFNSHGMTLNIRFKDSINIQAARIALNEQEQIVVAQQNTEYITNIDCIGEDAIFVSRLRQNKQSSNTITMWAMTNNLRKGSALNIVQIVKCIIEKSTNVQAT</sequence>
<dbReference type="InterPro" id="IPR036291">
    <property type="entry name" value="NAD(P)-bd_dom_sf"/>
</dbReference>
<keyword evidence="4" id="KW-1185">Reference proteome</keyword>
<dbReference type="Gene3D" id="3.40.50.720">
    <property type="entry name" value="NAD(P)-binding Rossmann-like Domain"/>
    <property type="match status" value="1"/>
</dbReference>
<comment type="similarity">
    <text evidence="1">Belongs to the aspartate-semialdehyde dehydrogenase family.</text>
</comment>
<keyword evidence="3" id="KW-0560">Oxidoreductase</keyword>
<evidence type="ECO:0000313" key="4">
    <source>
        <dbReference type="Proteomes" id="UP001314181"/>
    </source>
</evidence>
<dbReference type="NCBIfam" id="NF011456">
    <property type="entry name" value="PRK14874.1"/>
    <property type="match status" value="1"/>
</dbReference>
<protein>
    <submittedName>
        <fullName evidence="3">Aspartate-semialdehyde dehydrogenase</fullName>
        <ecNumber evidence="3">1.2.1.11</ecNumber>
    </submittedName>
</protein>
<dbReference type="PANTHER" id="PTHR46278:SF2">
    <property type="entry name" value="ASPARTATE-SEMIALDEHYDE DEHYDROGENASE"/>
    <property type="match status" value="1"/>
</dbReference>
<dbReference type="RefSeq" id="WP_338364188.1">
    <property type="nucleotide sequence ID" value="NZ_CAWVOK010000024.1"/>
</dbReference>
<dbReference type="Pfam" id="PF02774">
    <property type="entry name" value="Semialdhyde_dhC"/>
    <property type="match status" value="1"/>
</dbReference>
<gene>
    <name evidence="3" type="primary">asd</name>
    <name evidence="3" type="ORF">CAXC1_310036</name>
</gene>
<dbReference type="Proteomes" id="UP001314181">
    <property type="component" value="Unassembled WGS sequence"/>
</dbReference>
<name>A0ABM9N8G5_9RICK</name>
<dbReference type="InterPro" id="IPR012280">
    <property type="entry name" value="Semialdhyde_DH_dimer_dom"/>
</dbReference>
<accession>A0ABM9N8G5</accession>
<dbReference type="SUPFAM" id="SSF51735">
    <property type="entry name" value="NAD(P)-binding Rossmann-fold domains"/>
    <property type="match status" value="1"/>
</dbReference>
<comment type="caution">
    <text evidence="3">The sequence shown here is derived from an EMBL/GenBank/DDBJ whole genome shotgun (WGS) entry which is preliminary data.</text>
</comment>
<dbReference type="EMBL" id="CAWVOK010000024">
    <property type="protein sequence ID" value="CAK8163194.1"/>
    <property type="molecule type" value="Genomic_DNA"/>
</dbReference>
<dbReference type="SUPFAM" id="SSF55347">
    <property type="entry name" value="Glyceraldehyde-3-phosphate dehydrogenase-like, C-terminal domain"/>
    <property type="match status" value="1"/>
</dbReference>
<organism evidence="3 4">
    <name type="scientific">Candidatus Xenohaliotis californiensis</name>
    <dbReference type="NCBI Taxonomy" id="84677"/>
    <lineage>
        <taxon>Bacteria</taxon>
        <taxon>Pseudomonadati</taxon>
        <taxon>Pseudomonadota</taxon>
        <taxon>Alphaproteobacteria</taxon>
        <taxon>Rickettsiales</taxon>
        <taxon>Anaplasmataceae</taxon>
        <taxon>Candidatus Xenohaliotis</taxon>
    </lineage>
</organism>
<reference evidence="3 4" key="1">
    <citation type="submission" date="2024-01" db="EMBL/GenBank/DDBJ databases">
        <authorList>
            <person name="Kunselman E."/>
        </authorList>
    </citation>
    <scope>NUCLEOTIDE SEQUENCE [LARGE SCALE GENOMIC DNA]</scope>
    <source>
        <strain evidence="3">2 abalone samples</strain>
    </source>
</reference>
<dbReference type="Gene3D" id="3.30.360.10">
    <property type="entry name" value="Dihydrodipicolinate Reductase, domain 2"/>
    <property type="match status" value="1"/>
</dbReference>
<evidence type="ECO:0000256" key="1">
    <source>
        <dbReference type="ARBA" id="ARBA00010584"/>
    </source>
</evidence>
<dbReference type="GO" id="GO:0004073">
    <property type="term" value="F:aspartate-semialdehyde dehydrogenase activity"/>
    <property type="evidence" value="ECO:0007669"/>
    <property type="project" value="UniProtKB-EC"/>
</dbReference>
<dbReference type="PANTHER" id="PTHR46278">
    <property type="entry name" value="DEHYDROGENASE, PUTATIVE-RELATED"/>
    <property type="match status" value="1"/>
</dbReference>
<dbReference type="PIRSF" id="PIRSF000148">
    <property type="entry name" value="ASA_dh"/>
    <property type="match status" value="1"/>
</dbReference>
<dbReference type="Pfam" id="PF01118">
    <property type="entry name" value="Semialdhyde_dh"/>
    <property type="match status" value="1"/>
</dbReference>
<proteinExistence type="inferred from homology"/>
<dbReference type="SMART" id="SM00859">
    <property type="entry name" value="Semialdhyde_dh"/>
    <property type="match status" value="1"/>
</dbReference>
<dbReference type="EC" id="1.2.1.11" evidence="3"/>
<evidence type="ECO:0000259" key="2">
    <source>
        <dbReference type="SMART" id="SM00859"/>
    </source>
</evidence>